<dbReference type="RefSeq" id="WP_006976967.1">
    <property type="nucleotide sequence ID" value="NZ_ABCS01000166.1"/>
</dbReference>
<evidence type="ECO:0000313" key="2">
    <source>
        <dbReference type="EMBL" id="EDM73884.1"/>
    </source>
</evidence>
<dbReference type="EMBL" id="ABCS01000166">
    <property type="protein sequence ID" value="EDM73884.1"/>
    <property type="molecule type" value="Genomic_DNA"/>
</dbReference>
<evidence type="ECO:0008006" key="4">
    <source>
        <dbReference type="Google" id="ProtNLM"/>
    </source>
</evidence>
<comment type="caution">
    <text evidence="2">The sequence shown here is derived from an EMBL/GenBank/DDBJ whole genome shotgun (WGS) entry which is preliminary data.</text>
</comment>
<sequence length="152" mass="16437">MLVAHTLVRALPIVALMALGACSPLDSELIPELHALEMTIDSSAPEELAALTLELTFESGSSVERCIDPELEFFRDSVGVELTLELTSEADFDPCFEGEASRQVTFVNASMTNAELLSLCDGEGWLPLLAMHPDDDSSYSLDPDLSFVPTCI</sequence>
<accession>A6GJT1</accession>
<feature type="signal peptide" evidence="1">
    <location>
        <begin position="1"/>
        <end position="20"/>
    </location>
</feature>
<organism evidence="2 3">
    <name type="scientific">Plesiocystis pacifica SIR-1</name>
    <dbReference type="NCBI Taxonomy" id="391625"/>
    <lineage>
        <taxon>Bacteria</taxon>
        <taxon>Pseudomonadati</taxon>
        <taxon>Myxococcota</taxon>
        <taxon>Polyangia</taxon>
        <taxon>Nannocystales</taxon>
        <taxon>Nannocystaceae</taxon>
        <taxon>Plesiocystis</taxon>
    </lineage>
</organism>
<gene>
    <name evidence="2" type="ORF">PPSIR1_24129</name>
</gene>
<keyword evidence="1" id="KW-0732">Signal</keyword>
<dbReference type="Proteomes" id="UP000005801">
    <property type="component" value="Unassembled WGS sequence"/>
</dbReference>
<reference evidence="2 3" key="1">
    <citation type="submission" date="2007-06" db="EMBL/GenBank/DDBJ databases">
        <authorList>
            <person name="Shimkets L."/>
            <person name="Ferriera S."/>
            <person name="Johnson J."/>
            <person name="Kravitz S."/>
            <person name="Beeson K."/>
            <person name="Sutton G."/>
            <person name="Rogers Y.-H."/>
            <person name="Friedman R."/>
            <person name="Frazier M."/>
            <person name="Venter J.C."/>
        </authorList>
    </citation>
    <scope>NUCLEOTIDE SEQUENCE [LARGE SCALE GENOMIC DNA]</scope>
    <source>
        <strain evidence="2 3">SIR-1</strain>
    </source>
</reference>
<name>A6GJT1_9BACT</name>
<evidence type="ECO:0000313" key="3">
    <source>
        <dbReference type="Proteomes" id="UP000005801"/>
    </source>
</evidence>
<feature type="chain" id="PRO_5002697924" description="Lipoprotein" evidence="1">
    <location>
        <begin position="21"/>
        <end position="152"/>
    </location>
</feature>
<proteinExistence type="predicted"/>
<evidence type="ECO:0000256" key="1">
    <source>
        <dbReference type="SAM" id="SignalP"/>
    </source>
</evidence>
<keyword evidence="3" id="KW-1185">Reference proteome</keyword>
<dbReference type="AlphaFoldDB" id="A6GJT1"/>
<protein>
    <recommendedName>
        <fullName evidence="4">Lipoprotein</fullName>
    </recommendedName>
</protein>